<dbReference type="GO" id="GO:0005247">
    <property type="term" value="F:voltage-gated chloride channel activity"/>
    <property type="evidence" value="ECO:0007669"/>
    <property type="project" value="TreeGrafter"/>
</dbReference>
<dbReference type="KEGG" id="ffu:CLAFUR5_05722"/>
<dbReference type="InterPro" id="IPR000644">
    <property type="entry name" value="CBS_dom"/>
</dbReference>
<dbReference type="SMART" id="SM00116">
    <property type="entry name" value="CBS"/>
    <property type="match status" value="2"/>
</dbReference>
<keyword evidence="6 9" id="KW-0472">Membrane</keyword>
<keyword evidence="3 9" id="KW-0812">Transmembrane</keyword>
<proteinExistence type="inferred from homology"/>
<dbReference type="RefSeq" id="XP_047761685.1">
    <property type="nucleotide sequence ID" value="XM_047904870.1"/>
</dbReference>
<dbReference type="CDD" id="cd04591">
    <property type="entry name" value="CBS_pair_voltage-gated_CLC_euk_bac"/>
    <property type="match status" value="1"/>
</dbReference>
<dbReference type="GO" id="GO:0005886">
    <property type="term" value="C:plasma membrane"/>
    <property type="evidence" value="ECO:0007669"/>
    <property type="project" value="TreeGrafter"/>
</dbReference>
<feature type="compositionally biased region" description="Low complexity" evidence="10">
    <location>
        <begin position="1"/>
        <end position="20"/>
    </location>
</feature>
<feature type="region of interest" description="Disordered" evidence="10">
    <location>
        <begin position="1"/>
        <end position="102"/>
    </location>
</feature>
<dbReference type="InterPro" id="IPR046342">
    <property type="entry name" value="CBS_dom_sf"/>
</dbReference>
<feature type="transmembrane region" description="Helical" evidence="9">
    <location>
        <begin position="487"/>
        <end position="507"/>
    </location>
</feature>
<evidence type="ECO:0000256" key="1">
    <source>
        <dbReference type="ARBA" id="ARBA00004141"/>
    </source>
</evidence>
<dbReference type="PRINTS" id="PR00762">
    <property type="entry name" value="CLCHANNEL"/>
</dbReference>
<keyword evidence="4 9" id="KW-1133">Transmembrane helix</keyword>
<dbReference type="EMBL" id="CP090167">
    <property type="protein sequence ID" value="UJO17319.1"/>
    <property type="molecule type" value="Genomic_DNA"/>
</dbReference>
<dbReference type="GeneID" id="71985600"/>
<feature type="compositionally biased region" description="Basic and acidic residues" evidence="10">
    <location>
        <begin position="32"/>
        <end position="53"/>
    </location>
</feature>
<feature type="domain" description="CBS" evidence="11">
    <location>
        <begin position="792"/>
        <end position="847"/>
    </location>
</feature>
<dbReference type="Gene3D" id="3.10.580.10">
    <property type="entry name" value="CBS-domain"/>
    <property type="match status" value="1"/>
</dbReference>
<evidence type="ECO:0000256" key="5">
    <source>
        <dbReference type="ARBA" id="ARBA00023065"/>
    </source>
</evidence>
<organism evidence="12 13">
    <name type="scientific">Passalora fulva</name>
    <name type="common">Tomato leaf mold</name>
    <name type="synonym">Cladosporium fulvum</name>
    <dbReference type="NCBI Taxonomy" id="5499"/>
    <lineage>
        <taxon>Eukaryota</taxon>
        <taxon>Fungi</taxon>
        <taxon>Dikarya</taxon>
        <taxon>Ascomycota</taxon>
        <taxon>Pezizomycotina</taxon>
        <taxon>Dothideomycetes</taxon>
        <taxon>Dothideomycetidae</taxon>
        <taxon>Mycosphaerellales</taxon>
        <taxon>Mycosphaerellaceae</taxon>
        <taxon>Fulvia</taxon>
    </lineage>
</organism>
<dbReference type="GO" id="GO:0005794">
    <property type="term" value="C:Golgi apparatus"/>
    <property type="evidence" value="ECO:0007669"/>
    <property type="project" value="TreeGrafter"/>
</dbReference>
<dbReference type="Pfam" id="PF00654">
    <property type="entry name" value="Voltage_CLC"/>
    <property type="match status" value="1"/>
</dbReference>
<feature type="compositionally biased region" description="Low complexity" evidence="10">
    <location>
        <begin position="86"/>
        <end position="100"/>
    </location>
</feature>
<evidence type="ECO:0000313" key="13">
    <source>
        <dbReference type="Proteomes" id="UP000756132"/>
    </source>
</evidence>
<feature type="transmembrane region" description="Helical" evidence="9">
    <location>
        <begin position="370"/>
        <end position="394"/>
    </location>
</feature>
<dbReference type="PANTHER" id="PTHR45711">
    <property type="entry name" value="CHLORIDE CHANNEL PROTEIN"/>
    <property type="match status" value="1"/>
</dbReference>
<keyword evidence="8" id="KW-0129">CBS domain</keyword>
<comment type="subcellular location">
    <subcellularLocation>
        <location evidence="1 9">Membrane</location>
        <topology evidence="1 9">Multi-pass membrane protein</topology>
    </subcellularLocation>
</comment>
<feature type="transmembrane region" description="Helical" evidence="9">
    <location>
        <begin position="406"/>
        <end position="423"/>
    </location>
</feature>
<feature type="compositionally biased region" description="Basic and acidic residues" evidence="10">
    <location>
        <begin position="874"/>
        <end position="894"/>
    </location>
</feature>
<dbReference type="OMA" id="CLDWTPW"/>
<feature type="transmembrane region" description="Helical" evidence="9">
    <location>
        <begin position="645"/>
        <end position="663"/>
    </location>
</feature>
<feature type="transmembrane region" description="Helical" evidence="9">
    <location>
        <begin position="319"/>
        <end position="336"/>
    </location>
</feature>
<dbReference type="Gene3D" id="1.10.3080.10">
    <property type="entry name" value="Clc chloride channel"/>
    <property type="match status" value="1"/>
</dbReference>
<evidence type="ECO:0000256" key="3">
    <source>
        <dbReference type="ARBA" id="ARBA00022692"/>
    </source>
</evidence>
<evidence type="ECO:0000256" key="8">
    <source>
        <dbReference type="PROSITE-ProRule" id="PRU00703"/>
    </source>
</evidence>
<dbReference type="Pfam" id="PF00571">
    <property type="entry name" value="CBS"/>
    <property type="match status" value="1"/>
</dbReference>
<feature type="transmembrane region" description="Helical" evidence="9">
    <location>
        <begin position="186"/>
        <end position="204"/>
    </location>
</feature>
<reference evidence="12" key="1">
    <citation type="submission" date="2021-12" db="EMBL/GenBank/DDBJ databases">
        <authorList>
            <person name="Zaccaron A."/>
            <person name="Stergiopoulos I."/>
        </authorList>
    </citation>
    <scope>NUCLEOTIDE SEQUENCE</scope>
    <source>
        <strain evidence="12">Race5_Kim</strain>
    </source>
</reference>
<evidence type="ECO:0000256" key="10">
    <source>
        <dbReference type="SAM" id="MobiDB-lite"/>
    </source>
</evidence>
<dbReference type="InterPro" id="IPR014743">
    <property type="entry name" value="Cl-channel_core"/>
</dbReference>
<protein>
    <recommendedName>
        <fullName evidence="9">Chloride channel protein</fullName>
    </recommendedName>
</protein>
<dbReference type="AlphaFoldDB" id="A0A9Q8LHL8"/>
<name>A0A9Q8LHL8_PASFU</name>
<sequence>MSSSSSSRSPNAPALASSSRTPPNDDESDDGLDLHNDELLAKDPLHGLDDGLSFKRKHKAEQPSLASRFLPASFNSTPRATPSPRPNGSSPRPRGRAGFSLQPTPNTVLNCLNAPTDAGLNSEGAKDPATLDWYVEGPGRRVGYDDLTAIDWIYEYGKERTRIRQLATNASGLFAQLRIVVDASQIWWILVATGIAVGCIAAFIDVTSDWLGDLKQGVCSNVENGGKFYLNKVFCCWQINSYSECADWNTWSAHMGITNKGGSYIVEYILFVVFSVLFASCASLLVNKYSIYAKQSGIPEIKTVLGGFVIQRFLGPWTLLVKSLGLCLAVASGMWLGKEGPLVHVACCCAAIFMKLFEPINSNEARKREVLAAAAASGISVAFGAPLGGVLFSLEALSYYFPDKTMWASFVCAMVAAVTLQAFDPFRTGQLVLFQVTYHSGWHAFELVPFAVIGILGGLYGGLFIQLNMRVAACRSSTRYLFHKRPVLEVVVVALITAIVSFPITFARAQSSELVEYLFAECRDIADDFLGLCKSGVANTGVIFILLTSSAIGFVLTSVTFGLQIPAGILLPSMTVGALYGRVVGLVMEVWVQNHPKWIFFAACEPDIPCVTPGTYAVIGAASALAGATRMTVSIVVIMFELTGALTYVLPIMVAVMLAKWIADAFGKRGIYESWIHFQGYPFLDNKDDTPVPDVPINQIMTRFDDLVCIIASGHTIESLRELLQEHRFRGFPVISDTREAILLGYISRTELQYALDAATSTGRSLPTTTGCFFQHQPLADPTVTLDLRPWMDQTPVTLNARSSLQLTNEMFQKLGLRYIVFTHRGTLAGLLTKKDLWYVLNEGEDAKLGSGAGALREEVEGREDEAGLLGSHHRGDGYDRDDRDDRDERGGDG</sequence>
<dbReference type="InterPro" id="IPR001807">
    <property type="entry name" value="ClC"/>
</dbReference>
<keyword evidence="2 9" id="KW-0813">Transport</keyword>
<feature type="transmembrane region" description="Helical" evidence="9">
    <location>
        <begin position="542"/>
        <end position="563"/>
    </location>
</feature>
<dbReference type="FunFam" id="1.10.3080.10:FF:000011">
    <property type="entry name" value="Chloride channel protein"/>
    <property type="match status" value="1"/>
</dbReference>
<evidence type="ECO:0000256" key="6">
    <source>
        <dbReference type="ARBA" id="ARBA00023136"/>
    </source>
</evidence>
<evidence type="ECO:0000259" key="11">
    <source>
        <dbReference type="PROSITE" id="PS51371"/>
    </source>
</evidence>
<feature type="transmembrane region" description="Helical" evidence="9">
    <location>
        <begin position="265"/>
        <end position="286"/>
    </location>
</feature>
<dbReference type="Proteomes" id="UP000756132">
    <property type="component" value="Chromosome 5"/>
</dbReference>
<feature type="transmembrane region" description="Helical" evidence="9">
    <location>
        <begin position="569"/>
        <end position="592"/>
    </location>
</feature>
<feature type="transmembrane region" description="Helical" evidence="9">
    <location>
        <begin position="444"/>
        <end position="467"/>
    </location>
</feature>
<feature type="region of interest" description="Disordered" evidence="10">
    <location>
        <begin position="849"/>
        <end position="894"/>
    </location>
</feature>
<dbReference type="CDD" id="cd03684">
    <property type="entry name" value="ClC_3_like"/>
    <property type="match status" value="1"/>
</dbReference>
<feature type="transmembrane region" description="Helical" evidence="9">
    <location>
        <begin position="613"/>
        <end position="639"/>
    </location>
</feature>
<comment type="similarity">
    <text evidence="9">Belongs to the chloride channel (TC 2.A.49) family.</text>
</comment>
<keyword evidence="5 9" id="KW-0406">Ion transport</keyword>
<dbReference type="GO" id="GO:0005769">
    <property type="term" value="C:early endosome"/>
    <property type="evidence" value="ECO:0007669"/>
    <property type="project" value="TreeGrafter"/>
</dbReference>
<dbReference type="PROSITE" id="PS51371">
    <property type="entry name" value="CBS"/>
    <property type="match status" value="2"/>
</dbReference>
<dbReference type="SUPFAM" id="SSF81340">
    <property type="entry name" value="Clc chloride channel"/>
    <property type="match status" value="1"/>
</dbReference>
<dbReference type="SUPFAM" id="SSF54631">
    <property type="entry name" value="CBS-domain pair"/>
    <property type="match status" value="1"/>
</dbReference>
<gene>
    <name evidence="12" type="ORF">CLAFUR5_05722</name>
</gene>
<feature type="domain" description="CBS" evidence="11">
    <location>
        <begin position="701"/>
        <end position="762"/>
    </location>
</feature>
<dbReference type="OrthoDB" id="44789at2759"/>
<reference evidence="12" key="2">
    <citation type="journal article" date="2022" name="Microb. Genom.">
        <title>A chromosome-scale genome assembly of the tomato pathogen Cladosporium fulvum reveals a compartmentalized genome architecture and the presence of a dispensable chromosome.</title>
        <authorList>
            <person name="Zaccaron A.Z."/>
            <person name="Chen L.H."/>
            <person name="Samaras A."/>
            <person name="Stergiopoulos I."/>
        </authorList>
    </citation>
    <scope>NUCLEOTIDE SEQUENCE</scope>
    <source>
        <strain evidence="12">Race5_Kim</strain>
    </source>
</reference>
<keyword evidence="7 9" id="KW-0868">Chloride</keyword>
<evidence type="ECO:0000256" key="2">
    <source>
        <dbReference type="ARBA" id="ARBA00022448"/>
    </source>
</evidence>
<evidence type="ECO:0000313" key="12">
    <source>
        <dbReference type="EMBL" id="UJO17319.1"/>
    </source>
</evidence>
<dbReference type="PANTHER" id="PTHR45711:SF6">
    <property type="entry name" value="CHLORIDE CHANNEL PROTEIN"/>
    <property type="match status" value="1"/>
</dbReference>
<accession>A0A9Q8LHL8</accession>
<evidence type="ECO:0000256" key="4">
    <source>
        <dbReference type="ARBA" id="ARBA00022989"/>
    </source>
</evidence>
<evidence type="ECO:0000256" key="9">
    <source>
        <dbReference type="RuleBase" id="RU361221"/>
    </source>
</evidence>
<evidence type="ECO:0000256" key="7">
    <source>
        <dbReference type="ARBA" id="ARBA00023214"/>
    </source>
</evidence>
<keyword evidence="13" id="KW-1185">Reference proteome</keyword>